<sequence>MYTPRSFQFQDQEAMIGFMKQYSFATIVTIKDQLPVATHLPFVVNNSTGKLLLSGHFAAANEQAEYIETTPSLVIFSEPHAYISPAHYDKHESVPTWDYIAVHAYGQAQVLCDTAAKVKVLEQMITFYDPAYLAQWHSLSDKYRQGMIQGIVAFELEVTNLQGQKKLSQNKTVAERERIAAHLEKSVQPLDQDLARHIRNLQIMYHGIYVTTRTGK</sequence>
<evidence type="ECO:0000313" key="1">
    <source>
        <dbReference type="EMBL" id="TWF41731.1"/>
    </source>
</evidence>
<evidence type="ECO:0000313" key="2">
    <source>
        <dbReference type="Proteomes" id="UP000320811"/>
    </source>
</evidence>
<dbReference type="PANTHER" id="PTHR35802">
    <property type="entry name" value="PROTEASE SYNTHASE AND SPORULATION PROTEIN PAI 2"/>
    <property type="match status" value="1"/>
</dbReference>
<organism evidence="1 2">
    <name type="scientific">Chitinophaga polysaccharea</name>
    <dbReference type="NCBI Taxonomy" id="1293035"/>
    <lineage>
        <taxon>Bacteria</taxon>
        <taxon>Pseudomonadati</taxon>
        <taxon>Bacteroidota</taxon>
        <taxon>Chitinophagia</taxon>
        <taxon>Chitinophagales</taxon>
        <taxon>Chitinophagaceae</taxon>
        <taxon>Chitinophaga</taxon>
    </lineage>
</organism>
<gene>
    <name evidence="1" type="ORF">FHW36_103535</name>
</gene>
<dbReference type="PANTHER" id="PTHR35802:SF1">
    <property type="entry name" value="PROTEASE SYNTHASE AND SPORULATION PROTEIN PAI 2"/>
    <property type="match status" value="1"/>
</dbReference>
<dbReference type="EMBL" id="VIWO01000003">
    <property type="protein sequence ID" value="TWF41731.1"/>
    <property type="molecule type" value="Genomic_DNA"/>
</dbReference>
<comment type="caution">
    <text evidence="1">The sequence shown here is derived from an EMBL/GenBank/DDBJ whole genome shotgun (WGS) entry which is preliminary data.</text>
</comment>
<dbReference type="RefSeq" id="WP_145670002.1">
    <property type="nucleotide sequence ID" value="NZ_VIWO01000003.1"/>
</dbReference>
<protein>
    <submittedName>
        <fullName evidence="1">PaiB family negative transcriptional regulator</fullName>
    </submittedName>
</protein>
<dbReference type="Pfam" id="PF04299">
    <property type="entry name" value="FMN_bind_2"/>
    <property type="match status" value="1"/>
</dbReference>
<dbReference type="AlphaFoldDB" id="A0A561PUE4"/>
<accession>A0A561PUE4</accession>
<proteinExistence type="predicted"/>
<dbReference type="Gene3D" id="2.30.110.10">
    <property type="entry name" value="Electron Transport, Fmn-binding Protein, Chain A"/>
    <property type="match status" value="1"/>
</dbReference>
<dbReference type="SUPFAM" id="SSF50475">
    <property type="entry name" value="FMN-binding split barrel"/>
    <property type="match status" value="1"/>
</dbReference>
<dbReference type="Proteomes" id="UP000320811">
    <property type="component" value="Unassembled WGS sequence"/>
</dbReference>
<dbReference type="InterPro" id="IPR012349">
    <property type="entry name" value="Split_barrel_FMN-bd"/>
</dbReference>
<name>A0A561PUE4_9BACT</name>
<reference evidence="1 2" key="1">
    <citation type="submission" date="2019-06" db="EMBL/GenBank/DDBJ databases">
        <title>Sorghum-associated microbial communities from plants grown in Nebraska, USA.</title>
        <authorList>
            <person name="Schachtman D."/>
        </authorList>
    </citation>
    <scope>NUCLEOTIDE SEQUENCE [LARGE SCALE GENOMIC DNA]</scope>
    <source>
        <strain evidence="1 2">1209</strain>
    </source>
</reference>
<keyword evidence="2" id="KW-1185">Reference proteome</keyword>
<dbReference type="OrthoDB" id="9794948at2"/>
<dbReference type="InterPro" id="IPR007396">
    <property type="entry name" value="TR_PAI2-type"/>
</dbReference>
<dbReference type="PIRSF" id="PIRSF010372">
    <property type="entry name" value="PaiB"/>
    <property type="match status" value="1"/>
</dbReference>